<organism evidence="6">
    <name type="scientific">candidate division WOR-3 bacterium</name>
    <dbReference type="NCBI Taxonomy" id="2052148"/>
    <lineage>
        <taxon>Bacteria</taxon>
        <taxon>Bacteria division WOR-3</taxon>
    </lineage>
</organism>
<keyword evidence="3" id="KW-0408">Iron</keyword>
<evidence type="ECO:0000256" key="2">
    <source>
        <dbReference type="ARBA" id="ARBA00022723"/>
    </source>
</evidence>
<dbReference type="InterPro" id="IPR006963">
    <property type="entry name" value="Mopterin_OxRdtase_4Fe-4S_dom"/>
</dbReference>
<dbReference type="GO" id="GO:0043546">
    <property type="term" value="F:molybdopterin cofactor binding"/>
    <property type="evidence" value="ECO:0007669"/>
    <property type="project" value="InterPro"/>
</dbReference>
<dbReference type="CDD" id="cd00368">
    <property type="entry name" value="Molybdopterin-Binding"/>
    <property type="match status" value="1"/>
</dbReference>
<dbReference type="Gene3D" id="3.40.228.10">
    <property type="entry name" value="Dimethylsulfoxide Reductase, domain 2"/>
    <property type="match status" value="1"/>
</dbReference>
<keyword evidence="2" id="KW-0479">Metal-binding</keyword>
<dbReference type="SUPFAM" id="SSF50692">
    <property type="entry name" value="ADC-like"/>
    <property type="match status" value="1"/>
</dbReference>
<dbReference type="GO" id="GO:0046872">
    <property type="term" value="F:metal ion binding"/>
    <property type="evidence" value="ECO:0007669"/>
    <property type="project" value="UniProtKB-KW"/>
</dbReference>
<dbReference type="EMBL" id="DSKY01000015">
    <property type="protein sequence ID" value="HDY59137.1"/>
    <property type="molecule type" value="Genomic_DNA"/>
</dbReference>
<dbReference type="Gene3D" id="2.20.25.90">
    <property type="entry name" value="ADC-like domains"/>
    <property type="match status" value="1"/>
</dbReference>
<dbReference type="GO" id="GO:0051539">
    <property type="term" value="F:4 iron, 4 sulfur cluster binding"/>
    <property type="evidence" value="ECO:0007669"/>
    <property type="project" value="UniProtKB-KW"/>
</dbReference>
<dbReference type="CDD" id="cd02775">
    <property type="entry name" value="MopB_CT"/>
    <property type="match status" value="1"/>
</dbReference>
<dbReference type="InterPro" id="IPR006657">
    <property type="entry name" value="MoPterin_dinucl-bd_dom"/>
</dbReference>
<keyword evidence="4" id="KW-0411">Iron-sulfur</keyword>
<proteinExistence type="predicted"/>
<dbReference type="PANTHER" id="PTHR43105">
    <property type="entry name" value="RESPIRATORY NITRATE REDUCTASE"/>
    <property type="match status" value="1"/>
</dbReference>
<gene>
    <name evidence="6" type="ORF">ENP86_06250</name>
</gene>
<dbReference type="GO" id="GO:0016020">
    <property type="term" value="C:membrane"/>
    <property type="evidence" value="ECO:0007669"/>
    <property type="project" value="TreeGrafter"/>
</dbReference>
<accession>A0A7V0Z5T8</accession>
<dbReference type="Gene3D" id="2.40.40.20">
    <property type="match status" value="1"/>
</dbReference>
<dbReference type="InterPro" id="IPR050123">
    <property type="entry name" value="Prok_molybdopt-oxidoreductase"/>
</dbReference>
<dbReference type="SUPFAM" id="SSF53706">
    <property type="entry name" value="Formate dehydrogenase/DMSO reductase, domains 1-3"/>
    <property type="match status" value="1"/>
</dbReference>
<evidence type="ECO:0000259" key="5">
    <source>
        <dbReference type="PROSITE" id="PS51669"/>
    </source>
</evidence>
<evidence type="ECO:0000256" key="1">
    <source>
        <dbReference type="ARBA" id="ARBA00022485"/>
    </source>
</evidence>
<dbReference type="Pfam" id="PF04879">
    <property type="entry name" value="Molybdop_Fe4S4"/>
    <property type="match status" value="1"/>
</dbReference>
<dbReference type="PANTHER" id="PTHR43105:SF10">
    <property type="entry name" value="NADH-QUINONE OXIDOREDUCTASE SUBUNIT G"/>
    <property type="match status" value="1"/>
</dbReference>
<feature type="domain" description="4Fe-4S Mo/W bis-MGD-type" evidence="5">
    <location>
        <begin position="8"/>
        <end position="63"/>
    </location>
</feature>
<protein>
    <recommendedName>
        <fullName evidence="5">4Fe-4S Mo/W bis-MGD-type domain-containing protein</fullName>
    </recommendedName>
</protein>
<evidence type="ECO:0000256" key="3">
    <source>
        <dbReference type="ARBA" id="ARBA00023004"/>
    </source>
</evidence>
<name>A0A7V0Z5T8_UNCW3</name>
<dbReference type="Gene3D" id="3.40.50.740">
    <property type="match status" value="1"/>
</dbReference>
<dbReference type="GO" id="GO:0016491">
    <property type="term" value="F:oxidoreductase activity"/>
    <property type="evidence" value="ECO:0007669"/>
    <property type="project" value="InterPro"/>
</dbReference>
<evidence type="ECO:0000313" key="6">
    <source>
        <dbReference type="EMBL" id="HDY59137.1"/>
    </source>
</evidence>
<comment type="caution">
    <text evidence="6">The sequence shown here is derived from an EMBL/GenBank/DDBJ whole genome shotgun (WGS) entry which is preliminary data.</text>
</comment>
<dbReference type="InterPro" id="IPR009010">
    <property type="entry name" value="Asp_de-COase-like_dom_sf"/>
</dbReference>
<reference evidence="6" key="1">
    <citation type="journal article" date="2020" name="mSystems">
        <title>Genome- and Community-Level Interaction Insights into Carbon Utilization and Element Cycling Functions of Hydrothermarchaeota in Hydrothermal Sediment.</title>
        <authorList>
            <person name="Zhou Z."/>
            <person name="Liu Y."/>
            <person name="Xu W."/>
            <person name="Pan J."/>
            <person name="Luo Z.H."/>
            <person name="Li M."/>
        </authorList>
    </citation>
    <scope>NUCLEOTIDE SEQUENCE [LARGE SCALE GENOMIC DNA]</scope>
    <source>
        <strain evidence="6">SpSt-258</strain>
    </source>
</reference>
<keyword evidence="1" id="KW-0004">4Fe-4S</keyword>
<dbReference type="PROSITE" id="PS51669">
    <property type="entry name" value="4FE4S_MOW_BIS_MGD"/>
    <property type="match status" value="1"/>
</dbReference>
<dbReference type="Pfam" id="PF01568">
    <property type="entry name" value="Molydop_binding"/>
    <property type="match status" value="1"/>
</dbReference>
<evidence type="ECO:0000256" key="4">
    <source>
        <dbReference type="ARBA" id="ARBA00023014"/>
    </source>
</evidence>
<dbReference type="SMART" id="SM00926">
    <property type="entry name" value="Molybdop_Fe4S4"/>
    <property type="match status" value="1"/>
</dbReference>
<sequence>MVVKKGVSVAIKTLCPFCGFGCELGIVFDDFGIKGVEYLKDTPNQGRLCPRGSASVLYLNHPKRLCVPVVDGKYQDWKFIRKEFKNILQGPDTVAVTVDRNVTIEEESAILDFCEKFKIKNIASTYFEPEALLNRFIDEKAPAGLEDIEKSEIIIVFGDVFNYAPMISKNLINWKFTDRKHRLVVIDSLTNHTSYFATDFLMVKPGTEALISLKLGGENLPNIKFSDITGVPEEVVENIGKAFSSSQDGLIIVSMPFAHSYEPQLVFEGIRMLSGKSKKKVLPIFEFVHNNNFQSFSKILTLIRENKIKYLINFGEQFPFYYPQFSKELSGLKILAASTLRFRDYVQLPFALNIEKSGTILTSTGKKSLNAEIPPASGAKNVFEILDIQGIKTDGTKSVIRELKIDIKEGIKRIEKYIQDKGLKLFGEKISFYYLGLLEKPVLKMNPIDAGEIGIKSGDVVNIETKMGKTKLPVKITNEVPQGAVFTQPETPEVRGLFEYQTSSEFLNFIPTEVKIWQEE</sequence>
<dbReference type="AlphaFoldDB" id="A0A7V0Z5T8"/>